<evidence type="ECO:0000259" key="7">
    <source>
        <dbReference type="PROSITE" id="PS50011"/>
    </source>
</evidence>
<feature type="binding site" evidence="6">
    <location>
        <position position="39"/>
    </location>
    <ligand>
        <name>ATP</name>
        <dbReference type="ChEBI" id="CHEBI:30616"/>
    </ligand>
</feature>
<dbReference type="SMART" id="SM00220">
    <property type="entry name" value="S_TKc"/>
    <property type="match status" value="1"/>
</dbReference>
<dbReference type="InterPro" id="IPR000719">
    <property type="entry name" value="Prot_kinase_dom"/>
</dbReference>
<reference evidence="9" key="1">
    <citation type="submission" date="2021-11" db="EMBL/GenBank/DDBJ databases">
        <title>Genome sequence.</title>
        <authorList>
            <person name="Sun Q."/>
        </authorList>
    </citation>
    <scope>NUCLEOTIDE SEQUENCE</scope>
    <source>
        <strain evidence="9">JC740</strain>
    </source>
</reference>
<evidence type="ECO:0000256" key="2">
    <source>
        <dbReference type="ARBA" id="ARBA00022679"/>
    </source>
</evidence>
<feature type="domain" description="Protein kinase" evidence="7">
    <location>
        <begin position="10"/>
        <end position="288"/>
    </location>
</feature>
<evidence type="ECO:0000313" key="9">
    <source>
        <dbReference type="EMBL" id="MCC9645003.1"/>
    </source>
</evidence>
<dbReference type="Gene3D" id="3.30.530.20">
    <property type="match status" value="1"/>
</dbReference>
<keyword evidence="4 9" id="KW-0418">Kinase</keyword>
<dbReference type="Pfam" id="PF00211">
    <property type="entry name" value="Guanylate_cyc"/>
    <property type="match status" value="1"/>
</dbReference>
<dbReference type="PROSITE" id="PS00108">
    <property type="entry name" value="PROTEIN_KINASE_ST"/>
    <property type="match status" value="1"/>
</dbReference>
<keyword evidence="2" id="KW-0808">Transferase</keyword>
<dbReference type="CDD" id="cd07812">
    <property type="entry name" value="SRPBCC"/>
    <property type="match status" value="1"/>
</dbReference>
<dbReference type="InterPro" id="IPR017441">
    <property type="entry name" value="Protein_kinase_ATP_BS"/>
</dbReference>
<dbReference type="PANTHER" id="PTHR43289:SF6">
    <property type="entry name" value="SERINE_THREONINE-PROTEIN KINASE NEKL-3"/>
    <property type="match status" value="1"/>
</dbReference>
<dbReference type="Gene3D" id="1.10.510.10">
    <property type="entry name" value="Transferase(Phosphotransferase) domain 1"/>
    <property type="match status" value="1"/>
</dbReference>
<comment type="caution">
    <text evidence="9">The sequence shown here is derived from an EMBL/GenBank/DDBJ whole genome shotgun (WGS) entry which is preliminary data.</text>
</comment>
<dbReference type="InterPro" id="IPR001054">
    <property type="entry name" value="A/G_cyclase"/>
</dbReference>
<evidence type="ECO:0000256" key="4">
    <source>
        <dbReference type="ARBA" id="ARBA00022777"/>
    </source>
</evidence>
<keyword evidence="5 6" id="KW-0067">ATP-binding</keyword>
<dbReference type="SUPFAM" id="SSF55073">
    <property type="entry name" value="Nucleotide cyclase"/>
    <property type="match status" value="1"/>
</dbReference>
<comment type="subcellular location">
    <subcellularLocation>
        <location evidence="1">Membrane</location>
        <topology evidence="1">Single-pass membrane protein</topology>
    </subcellularLocation>
</comment>
<dbReference type="InterPro" id="IPR011009">
    <property type="entry name" value="Kinase-like_dom_sf"/>
</dbReference>
<dbReference type="InterPro" id="IPR029787">
    <property type="entry name" value="Nucleotide_cyclase"/>
</dbReference>
<dbReference type="PROSITE" id="PS50011">
    <property type="entry name" value="PROTEIN_KINASE_DOM"/>
    <property type="match status" value="1"/>
</dbReference>
<dbReference type="PROSITE" id="PS00107">
    <property type="entry name" value="PROTEIN_KINASE_ATP"/>
    <property type="match status" value="1"/>
</dbReference>
<dbReference type="RefSeq" id="WP_230276659.1">
    <property type="nucleotide sequence ID" value="NZ_JAJKFW010000062.1"/>
</dbReference>
<evidence type="ECO:0000256" key="6">
    <source>
        <dbReference type="PROSITE-ProRule" id="PRU10141"/>
    </source>
</evidence>
<dbReference type="Proteomes" id="UP001430306">
    <property type="component" value="Unassembled WGS sequence"/>
</dbReference>
<dbReference type="PROSITE" id="PS50125">
    <property type="entry name" value="GUANYLATE_CYCLASE_2"/>
    <property type="match status" value="1"/>
</dbReference>
<keyword evidence="10" id="KW-1185">Reference proteome</keyword>
<protein>
    <submittedName>
        <fullName evidence="9">Protein kinase</fullName>
    </submittedName>
</protein>
<dbReference type="CDD" id="cd14014">
    <property type="entry name" value="STKc_PknB_like"/>
    <property type="match status" value="1"/>
</dbReference>
<evidence type="ECO:0000259" key="8">
    <source>
        <dbReference type="PROSITE" id="PS50125"/>
    </source>
</evidence>
<dbReference type="InterPro" id="IPR045983">
    <property type="entry name" value="GUC-dom-containing_N"/>
</dbReference>
<gene>
    <name evidence="9" type="ORF">LOC71_22225</name>
</gene>
<dbReference type="SUPFAM" id="SSF55961">
    <property type="entry name" value="Bet v1-like"/>
    <property type="match status" value="1"/>
</dbReference>
<dbReference type="CDD" id="cd07302">
    <property type="entry name" value="CHD"/>
    <property type="match status" value="1"/>
</dbReference>
<evidence type="ECO:0000313" key="10">
    <source>
        <dbReference type="Proteomes" id="UP001430306"/>
    </source>
</evidence>
<dbReference type="GO" id="GO:0016301">
    <property type="term" value="F:kinase activity"/>
    <property type="evidence" value="ECO:0007669"/>
    <property type="project" value="UniProtKB-KW"/>
</dbReference>
<dbReference type="InterPro" id="IPR023393">
    <property type="entry name" value="START-like_dom_sf"/>
</dbReference>
<keyword evidence="3 6" id="KW-0547">Nucleotide-binding</keyword>
<accession>A0ABS8NN59</accession>
<dbReference type="EMBL" id="JAJKFW010000062">
    <property type="protein sequence ID" value="MCC9645003.1"/>
    <property type="molecule type" value="Genomic_DNA"/>
</dbReference>
<organism evidence="9 10">
    <name type="scientific">Rhodopirellula halodulae</name>
    <dbReference type="NCBI Taxonomy" id="2894198"/>
    <lineage>
        <taxon>Bacteria</taxon>
        <taxon>Pseudomonadati</taxon>
        <taxon>Planctomycetota</taxon>
        <taxon>Planctomycetia</taxon>
        <taxon>Pirellulales</taxon>
        <taxon>Pirellulaceae</taxon>
        <taxon>Rhodopirellula</taxon>
    </lineage>
</organism>
<evidence type="ECO:0000256" key="1">
    <source>
        <dbReference type="ARBA" id="ARBA00004167"/>
    </source>
</evidence>
<dbReference type="Pfam" id="PF19363">
    <property type="entry name" value="DUF5939"/>
    <property type="match status" value="1"/>
</dbReference>
<proteinExistence type="predicted"/>
<dbReference type="PANTHER" id="PTHR43289">
    <property type="entry name" value="MITOGEN-ACTIVATED PROTEIN KINASE KINASE KINASE 20-RELATED"/>
    <property type="match status" value="1"/>
</dbReference>
<dbReference type="InterPro" id="IPR008271">
    <property type="entry name" value="Ser/Thr_kinase_AS"/>
</dbReference>
<dbReference type="SUPFAM" id="SSF56112">
    <property type="entry name" value="Protein kinase-like (PK-like)"/>
    <property type="match status" value="1"/>
</dbReference>
<dbReference type="Pfam" id="PF00069">
    <property type="entry name" value="Pkinase"/>
    <property type="match status" value="1"/>
</dbReference>
<dbReference type="Gene3D" id="3.30.70.1230">
    <property type="entry name" value="Nucleotide cyclase"/>
    <property type="match status" value="1"/>
</dbReference>
<sequence>MSVPDHLGRFDIEGLIGEGGMGAVYRATDRSDGQTVAIKVLRNDVKDIAQSIRRFRKEARLLADAQNEHVTRLIDVGQDQGFHFIAMEYIDGIDLKQWLSGRGPIPESDALNLTASLARALVEAHCREVVHRDIKPENVLLQLKPEFQCYAQETDDHPINHYNVKLTDFGIARHVSQSESMEMTRAGAVLGTPKYMSPEQCKSSGEIGPAADVYSLGITFYQLLTGQVPFDCDDYMKLAAMHCFDRPIGVQKTVSEISDATARIVDRMLEKSPEDRFGDASQLLEELLQTIRGEAACMEAHPRTPDHDASKLWEKTVSWDLGSEPATLWPFISNTERLNEAIGLPPVEYTTKNDPRLGVRKFGTFTLSGVKISWEEHPFEWIEGHRMGILREFETGPFKWFMSVVTLEKRAGGGTRLSHQVRIEPRNLLGRMLVTVEADWKGFRNLNRAYQRMDEAAQSRLKLRSGSLVKQPMDPFSDSKPPTSAQQKRLSQAIDLAVKKGVSPEAADAVFDTLRHAAAQDLGHIRPLALADQFGVQASDMVDGCLIAATVGLLQLRWDILCPTCRVSASTSELLSNIESHTHCEACNVDFKSNLGDAIEMVFRAHPEIRNVNDGQYCVGGPEHSPHVVAQVRVEPGECLRLPLDLDIGEYLIRGSRLTGVGRIRVQSSTAPSTMETTLSKVGNHHVQTLRMGRQKLTIVNDLANLQIVRLERTIPRSDVINAAMASANPVFRKLFPEQNFAVDNPMETEVLSLMTSTIASVDELYAKLGDAKAYQAVRRYQEAITSVVDAAGGTVVKTMGEYVLAVFERREQSVRAALDVRQVLADQNEPPIKVGVGVHSGPTLVTTQNNRLDYFGVTVRAANSLPALAGPDTLITEATYNDTSIRELLSSSMATIETVDLAGCPGTRVKRILADSDRRKKE</sequence>
<evidence type="ECO:0000256" key="3">
    <source>
        <dbReference type="ARBA" id="ARBA00022741"/>
    </source>
</evidence>
<feature type="domain" description="Guanylate cyclase" evidence="8">
    <location>
        <begin position="753"/>
        <end position="867"/>
    </location>
</feature>
<name>A0ABS8NN59_9BACT</name>
<evidence type="ECO:0000256" key="5">
    <source>
        <dbReference type="ARBA" id="ARBA00022840"/>
    </source>
</evidence>